<evidence type="ECO:0000313" key="4">
    <source>
        <dbReference type="Proteomes" id="UP000184184"/>
    </source>
</evidence>
<evidence type="ECO:0000259" key="2">
    <source>
        <dbReference type="Pfam" id="PF13649"/>
    </source>
</evidence>
<dbReference type="Gene3D" id="3.40.50.150">
    <property type="entry name" value="Vaccinia Virus protein VP39"/>
    <property type="match status" value="1"/>
</dbReference>
<name>A0A1M7P1N7_9BACI</name>
<dbReference type="STRING" id="1027249.SAMN05216179_1900"/>
<keyword evidence="3" id="KW-0489">Methyltransferase</keyword>
<gene>
    <name evidence="3" type="ORF">SAMN05216179_1900</name>
</gene>
<protein>
    <submittedName>
        <fullName evidence="3">Methyltransferase domain-containing protein</fullName>
    </submittedName>
</protein>
<dbReference type="SUPFAM" id="SSF53335">
    <property type="entry name" value="S-adenosyl-L-methionine-dependent methyltransferases"/>
    <property type="match status" value="1"/>
</dbReference>
<dbReference type="InterPro" id="IPR041698">
    <property type="entry name" value="Methyltransf_25"/>
</dbReference>
<dbReference type="InterPro" id="IPR029063">
    <property type="entry name" value="SAM-dependent_MTases_sf"/>
</dbReference>
<dbReference type="GO" id="GO:0008168">
    <property type="term" value="F:methyltransferase activity"/>
    <property type="evidence" value="ECO:0007669"/>
    <property type="project" value="UniProtKB-KW"/>
</dbReference>
<dbReference type="CDD" id="cd02440">
    <property type="entry name" value="AdoMet_MTases"/>
    <property type="match status" value="1"/>
</dbReference>
<evidence type="ECO:0000256" key="1">
    <source>
        <dbReference type="ARBA" id="ARBA00022679"/>
    </source>
</evidence>
<dbReference type="Gene3D" id="2.20.25.110">
    <property type="entry name" value="S-adenosyl-L-methionine-dependent methyltransferases"/>
    <property type="match status" value="1"/>
</dbReference>
<organism evidence="3 4">
    <name type="scientific">Gracilibacillus kekensis</name>
    <dbReference type="NCBI Taxonomy" id="1027249"/>
    <lineage>
        <taxon>Bacteria</taxon>
        <taxon>Bacillati</taxon>
        <taxon>Bacillota</taxon>
        <taxon>Bacilli</taxon>
        <taxon>Bacillales</taxon>
        <taxon>Bacillaceae</taxon>
        <taxon>Gracilibacillus</taxon>
    </lineage>
</organism>
<keyword evidence="4" id="KW-1185">Reference proteome</keyword>
<feature type="domain" description="Methyltransferase" evidence="2">
    <location>
        <begin position="36"/>
        <end position="126"/>
    </location>
</feature>
<sequence>MAYSKLAYVYDLLMDDAPYQEWQAFVEHFVKDGKMLDLGCGTGRLSERFSRAGFDVTGVDFSEDMLAFAQSHTSGVQYIQQDIRELEGLTDFDVVVSLCDVINYITNEEDVEKVFQNVWNSLKEGGKFIFDVHSLKHFEEDMIGETFSEIYDDISYVWFCEAGEAPGSVEHDLTFFLQDEESGKYERFDEQHSQRTFEVAVYKRLLEKAGFRDICVYGDFSTELIDDVEKSERIFFVCSK</sequence>
<proteinExistence type="predicted"/>
<dbReference type="Proteomes" id="UP000184184">
    <property type="component" value="Unassembled WGS sequence"/>
</dbReference>
<evidence type="ECO:0000313" key="3">
    <source>
        <dbReference type="EMBL" id="SHN10381.1"/>
    </source>
</evidence>
<dbReference type="PANTHER" id="PTHR43861">
    <property type="entry name" value="TRANS-ACONITATE 2-METHYLTRANSFERASE-RELATED"/>
    <property type="match status" value="1"/>
</dbReference>
<dbReference type="EMBL" id="FRCZ01000003">
    <property type="protein sequence ID" value="SHN10381.1"/>
    <property type="molecule type" value="Genomic_DNA"/>
</dbReference>
<dbReference type="RefSeq" id="WP_073201608.1">
    <property type="nucleotide sequence ID" value="NZ_FRCZ01000003.1"/>
</dbReference>
<keyword evidence="1 3" id="KW-0808">Transferase</keyword>
<reference evidence="3 4" key="1">
    <citation type="submission" date="2016-11" db="EMBL/GenBank/DDBJ databases">
        <authorList>
            <person name="Jaros S."/>
            <person name="Januszkiewicz K."/>
            <person name="Wedrychowicz H."/>
        </authorList>
    </citation>
    <scope>NUCLEOTIDE SEQUENCE [LARGE SCALE GENOMIC DNA]</scope>
    <source>
        <strain evidence="3 4">CGMCC 1.10681</strain>
    </source>
</reference>
<dbReference type="GO" id="GO:0032259">
    <property type="term" value="P:methylation"/>
    <property type="evidence" value="ECO:0007669"/>
    <property type="project" value="UniProtKB-KW"/>
</dbReference>
<dbReference type="AlphaFoldDB" id="A0A1M7P1N7"/>
<accession>A0A1M7P1N7</accession>
<dbReference type="OrthoDB" id="9811589at2"/>
<dbReference type="Pfam" id="PF13649">
    <property type="entry name" value="Methyltransf_25"/>
    <property type="match status" value="1"/>
</dbReference>